<keyword evidence="7" id="KW-0472">Membrane</keyword>
<dbReference type="InterPro" id="IPR018391">
    <property type="entry name" value="PQQ_b-propeller_rpt"/>
</dbReference>
<protein>
    <submittedName>
        <fullName evidence="9">Protein kinase</fullName>
    </submittedName>
</protein>
<dbReference type="Proteomes" id="UP000326354">
    <property type="component" value="Chromosome"/>
</dbReference>
<dbReference type="Pfam" id="PF13570">
    <property type="entry name" value="Beta-prop_ACSF4"/>
    <property type="match status" value="1"/>
</dbReference>
<dbReference type="InterPro" id="IPR017441">
    <property type="entry name" value="Protein_kinase_ATP_BS"/>
</dbReference>
<sequence>MEIGSGERRYKILRSIGEGGMAKVYEAKELSTNKRRAVKHIQVPASYSFKEGVSRFEREYLILRSLSHSNIVRAYDFFTEEPNAFMVLQYVQGLSLRDFIRDRKEKLSFKEQLAICIQIARAVEYINTAGILHRDIKPGNIVLNEVKKKATLLDLGIAKNLETNLTRLTRTGEIVGTPSYLSPEQVGGDITENSDVFSLAVVLYQFLAWEDHSPFQRNNYIATLTAISTYKVPSLHQVLGNRQSKSVSEILDKALEKKSEKRIQTAKHFADLLQEVYENCGQEKSQWNVPQPLNASQAEKLQFIGEKYGRDSVFARRVKRISKRRQKKQQSSTLVALSIAAALFLVLVVVHNLMSVSVVDPDVDDYEEDYRKEQVDTTYDRDNEEKDTYQPQKKKPVATQETQQQESKSKAIQEKYLSILQKMETVSPFEKWKLLEEFVKKYRDAAIAGEAKRRQATVEIEILTVMADLQEKINKGYPSRWAKLTDEFTNLKENFLQLKVSFGKLHKAFGLLQESYDKFSAKVRSFRKDQEDKINRDIKDEFEKALKTRQFATAIFRLGVWDDNKFAKAKIEILSQLQKLFRKVIPALKKNQRRGRKVSISLTNGKFIRGYVTKIGKDSFSLKDYKNNVYKIEYTTITTKTIDKLVSKLDDKDLYYLGLLSFVARDLPEAKMFVARIKKPDEEVQDLVKQITAKISKLEAQKRKVSFISPADWLGKNRVSLSSDTLETLFQIEVTGGKPVEKVLVNGQLAKYDEETSQYTYLVSFLGKDINEIKVEIINRDSSSQEYNWIIDRVEMENFAMFRGSPERTGFYPTGKNFKPRNLKWSFKAKKAIHTSPIGAYNMVYFGSDAGIVYAVDAQSGKEKWQQEIKGIVYATPAIDKGVVYIGSLKRKLYALHATTGEKLWDFPVRGEIKSSAVVVDGIVFFASVDKHVYAVDVKKRNLLWKYKTNGGILSSPVIKNNVLYIASKDKHIYALHYTSGKLLWKYKSKREFEYSTPAVYGNYIHFTSIDGAFYSLSMSGKQKLRYETSESIYASPCLLQGVAYIANKDGDCYGIHLKSGKRIWEAEVNNPISTSPIVTSKSMYFTCQDGYIYELDRKSGQETWSYNIGIEITKSSPMIYRDTLYFGGDNGHLYAFD</sequence>
<dbReference type="InterPro" id="IPR011009">
    <property type="entry name" value="Kinase-like_dom_sf"/>
</dbReference>
<dbReference type="PROSITE" id="PS00108">
    <property type="entry name" value="PROTEIN_KINASE_ST"/>
    <property type="match status" value="1"/>
</dbReference>
<dbReference type="InterPro" id="IPR015943">
    <property type="entry name" value="WD40/YVTN_repeat-like_dom_sf"/>
</dbReference>
<proteinExistence type="predicted"/>
<keyword evidence="7" id="KW-0812">Transmembrane</keyword>
<accession>A0A5S9IJH2</accession>
<dbReference type="InterPro" id="IPR008271">
    <property type="entry name" value="Ser/Thr_kinase_AS"/>
</dbReference>
<keyword evidence="7" id="KW-1133">Transmembrane helix</keyword>
<dbReference type="Pfam" id="PF00069">
    <property type="entry name" value="Pkinase"/>
    <property type="match status" value="1"/>
</dbReference>
<feature type="transmembrane region" description="Helical" evidence="7">
    <location>
        <begin position="333"/>
        <end position="354"/>
    </location>
</feature>
<evidence type="ECO:0000256" key="4">
    <source>
        <dbReference type="ARBA" id="ARBA00022840"/>
    </source>
</evidence>
<dbReference type="InterPro" id="IPR000719">
    <property type="entry name" value="Prot_kinase_dom"/>
</dbReference>
<evidence type="ECO:0000256" key="3">
    <source>
        <dbReference type="ARBA" id="ARBA00022777"/>
    </source>
</evidence>
<dbReference type="CDD" id="cd14014">
    <property type="entry name" value="STKc_PknB_like"/>
    <property type="match status" value="1"/>
</dbReference>
<evidence type="ECO:0000256" key="1">
    <source>
        <dbReference type="ARBA" id="ARBA00022679"/>
    </source>
</evidence>
<feature type="binding site" evidence="5">
    <location>
        <position position="39"/>
    </location>
    <ligand>
        <name>ATP</name>
        <dbReference type="ChEBI" id="CHEBI:30616"/>
    </ligand>
</feature>
<evidence type="ECO:0000256" key="2">
    <source>
        <dbReference type="ARBA" id="ARBA00022741"/>
    </source>
</evidence>
<dbReference type="KEGG" id="uam:UABAM_00533"/>
<reference evidence="9 10" key="1">
    <citation type="submission" date="2019-08" db="EMBL/GenBank/DDBJ databases">
        <title>Complete genome sequence of Candidatus Uab amorphum.</title>
        <authorList>
            <person name="Shiratori T."/>
            <person name="Suzuki S."/>
            <person name="Kakizawa Y."/>
            <person name="Ishida K."/>
        </authorList>
    </citation>
    <scope>NUCLEOTIDE SEQUENCE [LARGE SCALE GENOMIC DNA]</scope>
    <source>
        <strain evidence="9 10">SRT547</strain>
    </source>
</reference>
<dbReference type="PROSITE" id="PS50011">
    <property type="entry name" value="PROTEIN_KINASE_DOM"/>
    <property type="match status" value="1"/>
</dbReference>
<keyword evidence="4 5" id="KW-0067">ATP-binding</keyword>
<dbReference type="Gene3D" id="1.10.510.10">
    <property type="entry name" value="Transferase(Phosphotransferase) domain 1"/>
    <property type="match status" value="1"/>
</dbReference>
<evidence type="ECO:0000313" key="9">
    <source>
        <dbReference type="EMBL" id="BBM82190.1"/>
    </source>
</evidence>
<keyword evidence="1" id="KW-0808">Transferase</keyword>
<dbReference type="AlphaFoldDB" id="A0A5S9IJH2"/>
<feature type="compositionally biased region" description="Basic and acidic residues" evidence="6">
    <location>
        <begin position="369"/>
        <end position="388"/>
    </location>
</feature>
<keyword evidence="3 9" id="KW-0418">Kinase</keyword>
<dbReference type="GO" id="GO:0004674">
    <property type="term" value="F:protein serine/threonine kinase activity"/>
    <property type="evidence" value="ECO:0007669"/>
    <property type="project" value="TreeGrafter"/>
</dbReference>
<dbReference type="EMBL" id="AP019860">
    <property type="protein sequence ID" value="BBM82190.1"/>
    <property type="molecule type" value="Genomic_DNA"/>
</dbReference>
<dbReference type="PANTHER" id="PTHR43289:SF34">
    <property type="entry name" value="SERINE_THREONINE-PROTEIN KINASE YBDM-RELATED"/>
    <property type="match status" value="1"/>
</dbReference>
<dbReference type="InterPro" id="IPR002372">
    <property type="entry name" value="PQQ_rpt_dom"/>
</dbReference>
<feature type="region of interest" description="Disordered" evidence="6">
    <location>
        <begin position="369"/>
        <end position="406"/>
    </location>
</feature>
<evidence type="ECO:0000256" key="7">
    <source>
        <dbReference type="SAM" id="Phobius"/>
    </source>
</evidence>
<evidence type="ECO:0000313" key="10">
    <source>
        <dbReference type="Proteomes" id="UP000326354"/>
    </source>
</evidence>
<evidence type="ECO:0000259" key="8">
    <source>
        <dbReference type="PROSITE" id="PS50011"/>
    </source>
</evidence>
<dbReference type="PROSITE" id="PS00107">
    <property type="entry name" value="PROTEIN_KINASE_ATP"/>
    <property type="match status" value="1"/>
</dbReference>
<keyword evidence="10" id="KW-1185">Reference proteome</keyword>
<gene>
    <name evidence="9" type="ORF">UABAM_00533</name>
</gene>
<dbReference type="SUPFAM" id="SSF56112">
    <property type="entry name" value="Protein kinase-like (PK-like)"/>
    <property type="match status" value="1"/>
</dbReference>
<dbReference type="InterPro" id="IPR011047">
    <property type="entry name" value="Quinoprotein_ADH-like_sf"/>
</dbReference>
<feature type="domain" description="Protein kinase" evidence="8">
    <location>
        <begin position="10"/>
        <end position="277"/>
    </location>
</feature>
<dbReference type="SUPFAM" id="SSF50998">
    <property type="entry name" value="Quinoprotein alcohol dehydrogenase-like"/>
    <property type="match status" value="2"/>
</dbReference>
<dbReference type="Gene3D" id="2.130.10.10">
    <property type="entry name" value="YVTN repeat-like/Quinoprotein amine dehydrogenase"/>
    <property type="match status" value="2"/>
</dbReference>
<keyword evidence="2 5" id="KW-0547">Nucleotide-binding</keyword>
<name>A0A5S9IJH2_UABAM</name>
<evidence type="ECO:0000256" key="6">
    <source>
        <dbReference type="SAM" id="MobiDB-lite"/>
    </source>
</evidence>
<dbReference type="SMART" id="SM00220">
    <property type="entry name" value="S_TKc"/>
    <property type="match status" value="1"/>
</dbReference>
<dbReference type="SMART" id="SM00564">
    <property type="entry name" value="PQQ"/>
    <property type="match status" value="7"/>
</dbReference>
<dbReference type="GO" id="GO:0005524">
    <property type="term" value="F:ATP binding"/>
    <property type="evidence" value="ECO:0007669"/>
    <property type="project" value="UniProtKB-UniRule"/>
</dbReference>
<organism evidence="9 10">
    <name type="scientific">Uabimicrobium amorphum</name>
    <dbReference type="NCBI Taxonomy" id="2596890"/>
    <lineage>
        <taxon>Bacteria</taxon>
        <taxon>Pseudomonadati</taxon>
        <taxon>Planctomycetota</taxon>
        <taxon>Candidatus Uabimicrobiia</taxon>
        <taxon>Candidatus Uabimicrobiales</taxon>
        <taxon>Candidatus Uabimicrobiaceae</taxon>
        <taxon>Candidatus Uabimicrobium</taxon>
    </lineage>
</organism>
<dbReference type="PANTHER" id="PTHR43289">
    <property type="entry name" value="MITOGEN-ACTIVATED PROTEIN KINASE KINASE KINASE 20-RELATED"/>
    <property type="match status" value="1"/>
</dbReference>
<evidence type="ECO:0000256" key="5">
    <source>
        <dbReference type="PROSITE-ProRule" id="PRU10141"/>
    </source>
</evidence>